<dbReference type="PANTHER" id="PTHR43318:SF1">
    <property type="entry name" value="POLYSACCHARIDE BIOSYNTHESIS PROTEIN EPSC-RELATED"/>
    <property type="match status" value="1"/>
</dbReference>
<dbReference type="Pfam" id="PF13727">
    <property type="entry name" value="CoA_binding_3"/>
    <property type="match status" value="1"/>
</dbReference>
<keyword evidence="5" id="KW-1185">Reference proteome</keyword>
<feature type="domain" description="Polysaccharide biosynthesis protein CapD-like" evidence="3">
    <location>
        <begin position="280"/>
        <end position="563"/>
    </location>
</feature>
<evidence type="ECO:0000313" key="5">
    <source>
        <dbReference type="Proteomes" id="UP000000378"/>
    </source>
</evidence>
<keyword evidence="2" id="KW-0472">Membrane</keyword>
<feature type="transmembrane region" description="Helical" evidence="2">
    <location>
        <begin position="7"/>
        <end position="27"/>
    </location>
</feature>
<feature type="transmembrane region" description="Helical" evidence="2">
    <location>
        <begin position="39"/>
        <end position="60"/>
    </location>
</feature>
<name>D7CJ72_SYNLT</name>
<keyword evidence="2" id="KW-1133">Transmembrane helix</keyword>
<reference evidence="5" key="1">
    <citation type="journal article" date="2010" name="Stand. Genomic Sci.">
        <title>Complete genome sequence of Syntrophothermus lipocalidus type strain (TGB-C1T).</title>
        <authorList>
            <consortium name="US DOE Joint Genome Institute (JGI-PGF)"/>
            <person name="Djao O."/>
            <person name="Zhang X."/>
            <person name="Lucas S."/>
            <person name="Lapidus A."/>
            <person name="Glavina Del Rio T."/>
            <person name="Nolan M."/>
            <person name="Tice H."/>
            <person name="Cheng J."/>
            <person name="Han C."/>
            <person name="Tapia R."/>
            <person name="Goodwin L."/>
            <person name="Pitluck S."/>
            <person name="Liolios K."/>
            <person name="Ivanova N."/>
            <person name="Mavromatis K."/>
            <person name="Mikhailova N."/>
            <person name="Ovchinnikova G."/>
            <person name="Pati A."/>
            <person name="Brambilla E."/>
            <person name="Chen A."/>
            <person name="Palaniappan K."/>
            <person name="Land M."/>
            <person name="Hauser L."/>
            <person name="Chang Y."/>
            <person name="Jeffries C."/>
            <person name="Rohde M."/>
            <person name="Sikorski J."/>
            <person name="Spring S."/>
            <person name="Goker M."/>
            <person name="Detter J."/>
            <person name="Woyke T."/>
            <person name="Bristow J."/>
            <person name="Eisen J."/>
            <person name="Markowitz V."/>
            <person name="Hugenholtz P."/>
            <person name="Kyrpides N."/>
            <person name="Klenk H."/>
        </authorList>
    </citation>
    <scope>NUCLEOTIDE SEQUENCE [LARGE SCALE GENOMIC DNA]</scope>
    <source>
        <strain evidence="5">DSM 12680 / TGB-C1</strain>
    </source>
</reference>
<dbReference type="Pfam" id="PF02719">
    <property type="entry name" value="Polysacc_synt_2"/>
    <property type="match status" value="1"/>
</dbReference>
<dbReference type="EMBL" id="CP002048">
    <property type="protein sequence ID" value="ADI00961.1"/>
    <property type="molecule type" value="Genomic_DNA"/>
</dbReference>
<protein>
    <submittedName>
        <fullName evidence="4">Polysaccharide biosynthesis protein CapD</fullName>
    </submittedName>
</protein>
<dbReference type="InterPro" id="IPR051203">
    <property type="entry name" value="Polysaccharide_Synthase-Rel"/>
</dbReference>
<dbReference type="InterPro" id="IPR003869">
    <property type="entry name" value="Polysac_CapD-like"/>
</dbReference>
<dbReference type="PANTHER" id="PTHR43318">
    <property type="entry name" value="UDP-N-ACETYLGLUCOSAMINE 4,6-DEHYDRATASE"/>
    <property type="match status" value="1"/>
</dbReference>
<dbReference type="STRING" id="643648.Slip_0161"/>
<keyword evidence="2" id="KW-0812">Transmembrane</keyword>
<reference evidence="4 5" key="2">
    <citation type="journal article" date="2010" name="Stand. Genomic Sci.">
        <title>Complete genome sequence of Syntrophothermus lipocalidus type strain (TGB-C1).</title>
        <authorList>
            <person name="Djao O.D."/>
            <person name="Zhang X."/>
            <person name="Lucas S."/>
            <person name="Lapidus A."/>
            <person name="Del Rio T.G."/>
            <person name="Nolan M."/>
            <person name="Tice H."/>
            <person name="Cheng J.F."/>
            <person name="Han C."/>
            <person name="Tapia R."/>
            <person name="Goodwin L."/>
            <person name="Pitluck S."/>
            <person name="Liolios K."/>
            <person name="Ivanova N."/>
            <person name="Mavromatis K."/>
            <person name="Mikhailova N."/>
            <person name="Ovchinnikova G."/>
            <person name="Pati A."/>
            <person name="Brambilla E."/>
            <person name="Chen A."/>
            <person name="Palaniappan K."/>
            <person name="Land M."/>
            <person name="Hauser L."/>
            <person name="Chang Y.J."/>
            <person name="Jeffries C.D."/>
            <person name="Rohde M."/>
            <person name="Sikorski J."/>
            <person name="Spring S."/>
            <person name="Goker M."/>
            <person name="Detter J.C."/>
            <person name="Woyke T."/>
            <person name="Bristow J."/>
            <person name="Eisen J.A."/>
            <person name="Markowitz V."/>
            <person name="Hugenholtz P."/>
            <person name="Kyrpides N.C."/>
            <person name="Klenk H.P."/>
        </authorList>
    </citation>
    <scope>NUCLEOTIDE SEQUENCE [LARGE SCALE GENOMIC DNA]</scope>
    <source>
        <strain evidence="5">DSM 12680 / TGB-C1</strain>
    </source>
</reference>
<dbReference type="AlphaFoldDB" id="D7CJ72"/>
<dbReference type="Proteomes" id="UP000000378">
    <property type="component" value="Chromosome"/>
</dbReference>
<dbReference type="Gene3D" id="3.40.50.720">
    <property type="entry name" value="NAD(P)-binding Rossmann-like Domain"/>
    <property type="match status" value="2"/>
</dbReference>
<feature type="transmembrane region" description="Helical" evidence="2">
    <location>
        <begin position="72"/>
        <end position="94"/>
    </location>
</feature>
<evidence type="ECO:0000313" key="4">
    <source>
        <dbReference type="EMBL" id="ADI00961.1"/>
    </source>
</evidence>
<accession>D7CJ72</accession>
<gene>
    <name evidence="4" type="ordered locus">Slip_0161</name>
</gene>
<sequence>MRRRIGLVILDAAIVAASGYISLFLRLDGDIPKQYLDGLLTVLPLTIACYLAAFAYFKLYRQMWEYASIRELIIIVKAATAGAAGSTLCTYLIGWTLLPRSVHIIEWIITIGLIGLSRMSSRIIRDVGNGGSSGGRSRTLIVGAGDAGMLVARELLSPNSKATLHPVGFVDDDPGKRGLMFSGLKVLGDRRDIPRLVERHDVDTILIAMPSVPGRTVREIIDICGQTKASIKVLPGVYELINGRVRVSRIRSVSVEDLLRREPVKVDLEGIAGYLKGKVVLVTGGAGSIGSELCRQVCSFKPAGLIVLDNSENGLFEIELELRKSYPEAQIVPCLADVKDHAKIETVFSRHRPQVVFHAAAYKHVPMMEVNPDEAVKNNVGGTIVVACAAKNYGAEVFIYISTDKAVNPTSVMGATKRVGELIVQSMNGKGKTRFASVRFGNVLGSRGSVVPIFASQIAKGGPVTVTHEDMQRYFMTIPEAVQLVIQAGALAQGGEIFVLDMGEPVKIIDLARDMIRLSGLRPDVDIKIEITGIRPGEKLCEELLSRKELLDVTRHQRIFIARENGEEDLEKIGAVLKTYLKSLDAAVGSEISQILPELSPSLRQSASGRL</sequence>
<evidence type="ECO:0000256" key="1">
    <source>
        <dbReference type="ARBA" id="ARBA00007430"/>
    </source>
</evidence>
<evidence type="ECO:0000259" key="3">
    <source>
        <dbReference type="Pfam" id="PF02719"/>
    </source>
</evidence>
<dbReference type="eggNOG" id="COG1086">
    <property type="taxonomic scope" value="Bacteria"/>
</dbReference>
<dbReference type="HOGENOM" id="CLU_013560_5_2_9"/>
<dbReference type="CDD" id="cd05237">
    <property type="entry name" value="UDP_invert_4-6DH_SDR_e"/>
    <property type="match status" value="1"/>
</dbReference>
<comment type="similarity">
    <text evidence="1">Belongs to the polysaccharide synthase family.</text>
</comment>
<dbReference type="SUPFAM" id="SSF51735">
    <property type="entry name" value="NAD(P)-binding Rossmann-fold domains"/>
    <property type="match status" value="2"/>
</dbReference>
<dbReference type="KEGG" id="slp:Slip_0161"/>
<organism evidence="4 5">
    <name type="scientific">Syntrophothermus lipocalidus (strain DSM 12680 / TGB-C1)</name>
    <dbReference type="NCBI Taxonomy" id="643648"/>
    <lineage>
        <taxon>Bacteria</taxon>
        <taxon>Bacillati</taxon>
        <taxon>Bacillota</taxon>
        <taxon>Clostridia</taxon>
        <taxon>Eubacteriales</taxon>
        <taxon>Syntrophomonadaceae</taxon>
        <taxon>Syntrophothermus</taxon>
    </lineage>
</organism>
<proteinExistence type="inferred from homology"/>
<evidence type="ECO:0000256" key="2">
    <source>
        <dbReference type="SAM" id="Phobius"/>
    </source>
</evidence>
<dbReference type="InterPro" id="IPR036291">
    <property type="entry name" value="NAD(P)-bd_dom_sf"/>
</dbReference>